<dbReference type="EMBL" id="JACEGC010000174">
    <property type="protein sequence ID" value="MBC1197784.1"/>
    <property type="molecule type" value="Genomic_DNA"/>
</dbReference>
<feature type="non-terminal residue" evidence="2">
    <location>
        <position position="1"/>
    </location>
</feature>
<evidence type="ECO:0000256" key="1">
    <source>
        <dbReference type="SAM" id="MobiDB-lite"/>
    </source>
</evidence>
<dbReference type="AlphaFoldDB" id="A0A841VA46"/>
<feature type="region of interest" description="Disordered" evidence="1">
    <location>
        <begin position="1"/>
        <end position="57"/>
    </location>
</feature>
<feature type="region of interest" description="Disordered" evidence="1">
    <location>
        <begin position="123"/>
        <end position="157"/>
    </location>
</feature>
<proteinExistence type="predicted"/>
<comment type="caution">
    <text evidence="2">The sequence shown here is derived from an EMBL/GenBank/DDBJ whole genome shotgun (WGS) entry which is preliminary data.</text>
</comment>
<name>A0A841VA46_MICAE</name>
<gene>
    <name evidence="2" type="ORF">H0901_21675</name>
</gene>
<dbReference type="Proteomes" id="UP000525432">
    <property type="component" value="Unassembled WGS sequence"/>
</dbReference>
<evidence type="ECO:0000313" key="3">
    <source>
        <dbReference type="Proteomes" id="UP000525432"/>
    </source>
</evidence>
<dbReference type="RefSeq" id="WP_221633282.1">
    <property type="nucleotide sequence ID" value="NZ_JACEGC010000174.1"/>
</dbReference>
<protein>
    <submittedName>
        <fullName evidence="2">Uncharacterized protein</fullName>
    </submittedName>
</protein>
<sequence length="157" mass="17061">SPIVEPTGETSPLPPSPSLPPDKLGEGGNDDIFPDSPPSPPDQPAIETLTSESDSSIEGEDAIETLTPEVSSSPLDRPAIGTLPKVETVEPISSIELDKGAIETDDREWLTLQQIADKKIKGLPGTHQGLRPYAKNWESRKNPQKRGEQYKIPKEYL</sequence>
<accession>A0A841VA46</accession>
<evidence type="ECO:0000313" key="2">
    <source>
        <dbReference type="EMBL" id="MBC1197784.1"/>
    </source>
</evidence>
<feature type="compositionally biased region" description="Basic and acidic residues" evidence="1">
    <location>
        <begin position="137"/>
        <end position="157"/>
    </location>
</feature>
<reference evidence="2 3" key="1">
    <citation type="submission" date="2020-07" db="EMBL/GenBank/DDBJ databases">
        <title>Genomes of two Microcystis aeruginosa (Cyanobacteria) strains from Florida (USA) with disparate toxicogenic potential.</title>
        <authorList>
            <person name="Lefler F.W."/>
            <person name="Barbosa M."/>
            <person name="Berthold D.E."/>
            <person name="Laughinghouse H.D. IV."/>
        </authorList>
    </citation>
    <scope>NUCLEOTIDE SEQUENCE [LARGE SCALE GENOMIC DNA]</scope>
    <source>
        <strain evidence="2 3">BLCCF158</strain>
    </source>
</reference>
<organism evidence="2 3">
    <name type="scientific">Microcystis aeruginosa BLCC-F158</name>
    <dbReference type="NCBI Taxonomy" id="2755316"/>
    <lineage>
        <taxon>Bacteria</taxon>
        <taxon>Bacillati</taxon>
        <taxon>Cyanobacteriota</taxon>
        <taxon>Cyanophyceae</taxon>
        <taxon>Oscillatoriophycideae</taxon>
        <taxon>Chroococcales</taxon>
        <taxon>Microcystaceae</taxon>
        <taxon>Microcystis</taxon>
    </lineage>
</organism>